<sequence>MNKVMNRKKRNILIGIIIFIIILFFSPIFYFKSKTDLTTQNKIDNTNIDGSRTNTVTETKGISINEKVKDLENDPRIKVVNSSVLNFGIYTILKKELILNRIVDNQKIETIVNAECDVWGLGKLSIKKNSFNKILEKRIDEIFEKN</sequence>
<gene>
    <name evidence="2" type="ORF">MKW35_09755</name>
</gene>
<evidence type="ECO:0000313" key="2">
    <source>
        <dbReference type="EMBL" id="MCH4552906.1"/>
    </source>
</evidence>
<name>A0ABS9RIX2_9FLAO</name>
<dbReference type="EMBL" id="JAKVQD010000003">
    <property type="protein sequence ID" value="MCH4552906.1"/>
    <property type="molecule type" value="Genomic_DNA"/>
</dbReference>
<evidence type="ECO:0000313" key="3">
    <source>
        <dbReference type="Proteomes" id="UP001156141"/>
    </source>
</evidence>
<keyword evidence="1" id="KW-0472">Membrane</keyword>
<accession>A0ABS9RIX2</accession>
<dbReference type="Proteomes" id="UP001156141">
    <property type="component" value="Unassembled WGS sequence"/>
</dbReference>
<keyword evidence="3" id="KW-1185">Reference proteome</keyword>
<organism evidence="2 3">
    <name type="scientific">Aestuariibaculum lutulentum</name>
    <dbReference type="NCBI Taxonomy" id="2920935"/>
    <lineage>
        <taxon>Bacteria</taxon>
        <taxon>Pseudomonadati</taxon>
        <taxon>Bacteroidota</taxon>
        <taxon>Flavobacteriia</taxon>
        <taxon>Flavobacteriales</taxon>
        <taxon>Flavobacteriaceae</taxon>
    </lineage>
</organism>
<reference evidence="2" key="1">
    <citation type="submission" date="2022-02" db="EMBL/GenBank/DDBJ databases">
        <title>Aestuariibaculum sp., a marine bacterium isolated from sediment in Guangxi.</title>
        <authorList>
            <person name="Ying J."/>
        </authorList>
    </citation>
    <scope>NUCLEOTIDE SEQUENCE</scope>
    <source>
        <strain evidence="2">L182</strain>
    </source>
</reference>
<feature type="transmembrane region" description="Helical" evidence="1">
    <location>
        <begin position="12"/>
        <end position="31"/>
    </location>
</feature>
<keyword evidence="1" id="KW-0812">Transmembrane</keyword>
<dbReference type="RefSeq" id="WP_240573293.1">
    <property type="nucleotide sequence ID" value="NZ_CP136709.1"/>
</dbReference>
<comment type="caution">
    <text evidence="2">The sequence shown here is derived from an EMBL/GenBank/DDBJ whole genome shotgun (WGS) entry which is preliminary data.</text>
</comment>
<protein>
    <submittedName>
        <fullName evidence="2">Uncharacterized protein</fullName>
    </submittedName>
</protein>
<proteinExistence type="predicted"/>
<evidence type="ECO:0000256" key="1">
    <source>
        <dbReference type="SAM" id="Phobius"/>
    </source>
</evidence>
<keyword evidence="1" id="KW-1133">Transmembrane helix</keyword>